<keyword evidence="2" id="KW-1185">Reference proteome</keyword>
<name>A0A1Z1W380_9ACTN</name>
<reference evidence="1 2" key="1">
    <citation type="submission" date="2017-05" db="EMBL/GenBank/DDBJ databases">
        <title>Streptomyces alboflavus Genome sequencing and assembly.</title>
        <authorList>
            <person name="Wang Y."/>
            <person name="Du B."/>
            <person name="Ding Y."/>
            <person name="Liu H."/>
            <person name="Hou Q."/>
            <person name="Liu K."/>
            <person name="Wang C."/>
            <person name="Yao L."/>
        </authorList>
    </citation>
    <scope>NUCLEOTIDE SEQUENCE [LARGE SCALE GENOMIC DNA]</scope>
    <source>
        <strain evidence="1 2">MDJK44</strain>
    </source>
</reference>
<dbReference type="RefSeq" id="WP_087882527.1">
    <property type="nucleotide sequence ID" value="NZ_CP021748.1"/>
</dbReference>
<organism evidence="1 2">
    <name type="scientific">Streptomyces alboflavus</name>
    <dbReference type="NCBI Taxonomy" id="67267"/>
    <lineage>
        <taxon>Bacteria</taxon>
        <taxon>Bacillati</taxon>
        <taxon>Actinomycetota</taxon>
        <taxon>Actinomycetes</taxon>
        <taxon>Kitasatosporales</taxon>
        <taxon>Streptomycetaceae</taxon>
        <taxon>Streptomyces</taxon>
    </lineage>
</organism>
<protein>
    <submittedName>
        <fullName evidence="1">Uncharacterized protein</fullName>
    </submittedName>
</protein>
<evidence type="ECO:0000313" key="1">
    <source>
        <dbReference type="EMBL" id="ARX80875.1"/>
    </source>
</evidence>
<evidence type="ECO:0000313" key="2">
    <source>
        <dbReference type="Proteomes" id="UP000195880"/>
    </source>
</evidence>
<dbReference type="KEGG" id="salf:SMD44_00273"/>
<accession>A0A1Z1W380</accession>
<dbReference type="EMBL" id="CP021748">
    <property type="protein sequence ID" value="ARX80875.1"/>
    <property type="molecule type" value="Genomic_DNA"/>
</dbReference>
<gene>
    <name evidence="1" type="ORF">SMD44_00273</name>
</gene>
<dbReference type="Proteomes" id="UP000195880">
    <property type="component" value="Chromosome"/>
</dbReference>
<dbReference type="OrthoDB" id="3280727at2"/>
<dbReference type="AlphaFoldDB" id="A0A1Z1W380"/>
<proteinExistence type="predicted"/>
<sequence>MSIITCVNCGELLTDILSQVPFPPTPEKFTGERLGLPLLQQGTYAINPETGAITLHPDGAPGTRQHRGPGRQNGCCAPDGLDGPNLVCAGCGAEVATRKTDCWQEHLVAVIPEAVEFYPKGP</sequence>